<dbReference type="Proteomes" id="UP000663845">
    <property type="component" value="Unassembled WGS sequence"/>
</dbReference>
<dbReference type="EMBL" id="CAJNOE010000256">
    <property type="protein sequence ID" value="CAF1095112.1"/>
    <property type="molecule type" value="Genomic_DNA"/>
</dbReference>
<evidence type="ECO:0000313" key="2">
    <source>
        <dbReference type="EMBL" id="CAF1122801.1"/>
    </source>
</evidence>
<evidence type="ECO:0000313" key="3">
    <source>
        <dbReference type="Proteomes" id="UP000663860"/>
    </source>
</evidence>
<organism evidence="1 3">
    <name type="scientific">Adineta steineri</name>
    <dbReference type="NCBI Taxonomy" id="433720"/>
    <lineage>
        <taxon>Eukaryota</taxon>
        <taxon>Metazoa</taxon>
        <taxon>Spiralia</taxon>
        <taxon>Gnathifera</taxon>
        <taxon>Rotifera</taxon>
        <taxon>Eurotatoria</taxon>
        <taxon>Bdelloidea</taxon>
        <taxon>Adinetida</taxon>
        <taxon>Adinetidae</taxon>
        <taxon>Adineta</taxon>
    </lineage>
</organism>
<accession>A0A814NS45</accession>
<gene>
    <name evidence="1" type="ORF">IZO911_LOCUS22718</name>
    <name evidence="2" type="ORF">JYZ213_LOCUS22576</name>
</gene>
<sequence>MSICKCCSRQELLKSHRHSMSGVGDSEHDARKRGMKNIKGLWHDAFRTLKHPTTSSNNSSTTNESRSVSYCIYAYLIDLICFYNRSN</sequence>
<dbReference type="AlphaFoldDB" id="A0A814NS45"/>
<reference evidence="1" key="1">
    <citation type="submission" date="2021-02" db="EMBL/GenBank/DDBJ databases">
        <authorList>
            <person name="Nowell W R."/>
        </authorList>
    </citation>
    <scope>NUCLEOTIDE SEQUENCE</scope>
</reference>
<evidence type="ECO:0000313" key="1">
    <source>
        <dbReference type="EMBL" id="CAF1095112.1"/>
    </source>
</evidence>
<comment type="caution">
    <text evidence="1">The sequence shown here is derived from an EMBL/GenBank/DDBJ whole genome shotgun (WGS) entry which is preliminary data.</text>
</comment>
<name>A0A814NS45_9BILA</name>
<proteinExistence type="predicted"/>
<protein>
    <submittedName>
        <fullName evidence="1">Uncharacterized protein</fullName>
    </submittedName>
</protein>
<dbReference type="Proteomes" id="UP000663860">
    <property type="component" value="Unassembled WGS sequence"/>
</dbReference>
<dbReference type="EMBL" id="CAJNOG010000257">
    <property type="protein sequence ID" value="CAF1122801.1"/>
    <property type="molecule type" value="Genomic_DNA"/>
</dbReference>